<organism evidence="2 3">
    <name type="scientific">Thalassobacterium maritimum</name>
    <dbReference type="NCBI Taxonomy" id="3041265"/>
    <lineage>
        <taxon>Bacteria</taxon>
        <taxon>Pseudomonadati</taxon>
        <taxon>Verrucomicrobiota</taxon>
        <taxon>Opitutia</taxon>
        <taxon>Puniceicoccales</taxon>
        <taxon>Coraliomargaritaceae</taxon>
        <taxon>Thalassobacterium</taxon>
    </lineage>
</organism>
<dbReference type="EMBL" id="JARXHW010000002">
    <property type="protein sequence ID" value="MDQ8206229.1"/>
    <property type="molecule type" value="Genomic_DNA"/>
</dbReference>
<dbReference type="Proteomes" id="UP001225316">
    <property type="component" value="Unassembled WGS sequence"/>
</dbReference>
<dbReference type="RefSeq" id="WP_308948244.1">
    <property type="nucleotide sequence ID" value="NZ_JARXHW010000002.1"/>
</dbReference>
<name>A0ABU1ASK9_9BACT</name>
<accession>A0ABU1ASK9</accession>
<keyword evidence="3" id="KW-1185">Reference proteome</keyword>
<reference evidence="2 3" key="1">
    <citation type="submission" date="2023-04" db="EMBL/GenBank/DDBJ databases">
        <title>A novel bacteria isolated from coastal sediment.</title>
        <authorList>
            <person name="Liu X.-J."/>
            <person name="Du Z.-J."/>
        </authorList>
    </citation>
    <scope>NUCLEOTIDE SEQUENCE [LARGE SCALE GENOMIC DNA]</scope>
    <source>
        <strain evidence="2 3">SDUM461003</strain>
    </source>
</reference>
<evidence type="ECO:0000313" key="2">
    <source>
        <dbReference type="EMBL" id="MDQ8206229.1"/>
    </source>
</evidence>
<comment type="caution">
    <text evidence="2">The sequence shown here is derived from an EMBL/GenBank/DDBJ whole genome shotgun (WGS) entry which is preliminary data.</text>
</comment>
<feature type="region of interest" description="Disordered" evidence="1">
    <location>
        <begin position="1"/>
        <end position="38"/>
    </location>
</feature>
<protein>
    <submittedName>
        <fullName evidence="2">Uncharacterized protein</fullName>
    </submittedName>
</protein>
<proteinExistence type="predicted"/>
<evidence type="ECO:0000256" key="1">
    <source>
        <dbReference type="SAM" id="MobiDB-lite"/>
    </source>
</evidence>
<gene>
    <name evidence="2" type="ORF">QEH52_01815</name>
</gene>
<evidence type="ECO:0000313" key="3">
    <source>
        <dbReference type="Proteomes" id="UP001225316"/>
    </source>
</evidence>
<sequence>MRKFKIAHPPQLSARLREKAAQAAQSKPRPQPAPAAEPDTFEATMARAFPPHLRGSISGCCDSMADGHGTQ</sequence>